<dbReference type="AlphaFoldDB" id="A0A7V4G8P5"/>
<name>A0A7V4G8P5_9BACT</name>
<sequence length="138" mass="15524">MKNITILWRRLVDDQGHTCERCGDTEQEVMKAWRFLQKSFAPVGIDFSLKKESITPEEFQRHPLASNRIYVDGRPLESWLKAEVGQSPCCGPCGDAECRTLTVEGQEHTTIPAELVVKAGLLAVQRLARQLTSSGVRR</sequence>
<accession>A0A7V4G8P5</accession>
<organism evidence="1">
    <name type="scientific">Desulfobacca acetoxidans</name>
    <dbReference type="NCBI Taxonomy" id="60893"/>
    <lineage>
        <taxon>Bacteria</taxon>
        <taxon>Pseudomonadati</taxon>
        <taxon>Thermodesulfobacteriota</taxon>
        <taxon>Desulfobaccia</taxon>
        <taxon>Desulfobaccales</taxon>
        <taxon>Desulfobaccaceae</taxon>
        <taxon>Desulfobacca</taxon>
    </lineage>
</organism>
<evidence type="ECO:0000313" key="1">
    <source>
        <dbReference type="EMBL" id="HGS05472.1"/>
    </source>
</evidence>
<dbReference type="Pfam" id="PF10865">
    <property type="entry name" value="DUF2703"/>
    <property type="match status" value="1"/>
</dbReference>
<gene>
    <name evidence="1" type="ORF">ENT08_07015</name>
</gene>
<reference evidence="1" key="1">
    <citation type="journal article" date="2020" name="mSystems">
        <title>Genome- and Community-Level Interaction Insights into Carbon Utilization and Element Cycling Functions of Hydrothermarchaeota in Hydrothermal Sediment.</title>
        <authorList>
            <person name="Zhou Z."/>
            <person name="Liu Y."/>
            <person name="Xu W."/>
            <person name="Pan J."/>
            <person name="Luo Z.H."/>
            <person name="Li M."/>
        </authorList>
    </citation>
    <scope>NUCLEOTIDE SEQUENCE [LARGE SCALE GENOMIC DNA]</scope>
    <source>
        <strain evidence="1">SpSt-548</strain>
    </source>
</reference>
<dbReference type="InterPro" id="IPR021219">
    <property type="entry name" value="DUF2703"/>
</dbReference>
<comment type="caution">
    <text evidence="1">The sequence shown here is derived from an EMBL/GenBank/DDBJ whole genome shotgun (WGS) entry which is preliminary data.</text>
</comment>
<dbReference type="EMBL" id="DSXI01000410">
    <property type="protein sequence ID" value="HGS05472.1"/>
    <property type="molecule type" value="Genomic_DNA"/>
</dbReference>
<protein>
    <submittedName>
        <fullName evidence="1">DUF2703 domain-containing protein</fullName>
    </submittedName>
</protein>
<proteinExistence type="predicted"/>